<protein>
    <submittedName>
        <fullName evidence="2">Expressed protein</fullName>
    </submittedName>
</protein>
<keyword evidence="1" id="KW-0472">Membrane</keyword>
<keyword evidence="1" id="KW-1133">Transmembrane helix</keyword>
<dbReference type="OMA" id="ISTWWLL"/>
<keyword evidence="1" id="KW-0812">Transmembrane</keyword>
<feature type="transmembrane region" description="Helical" evidence="1">
    <location>
        <begin position="168"/>
        <end position="190"/>
    </location>
</feature>
<evidence type="ECO:0000313" key="3">
    <source>
        <dbReference type="Proteomes" id="UP000002729"/>
    </source>
</evidence>
<evidence type="ECO:0000313" key="2">
    <source>
        <dbReference type="EMBL" id="EGB06879.1"/>
    </source>
</evidence>
<dbReference type="InParanoid" id="F0YDS0"/>
<feature type="transmembrane region" description="Helical" evidence="1">
    <location>
        <begin position="34"/>
        <end position="59"/>
    </location>
</feature>
<dbReference type="GeneID" id="20225266"/>
<proteinExistence type="predicted"/>
<gene>
    <name evidence="2" type="ORF">AURANDRAFT_65301</name>
</gene>
<dbReference type="KEGG" id="aaf:AURANDRAFT_65301"/>
<accession>F0YDS0</accession>
<dbReference type="Proteomes" id="UP000002729">
    <property type="component" value="Unassembled WGS sequence"/>
</dbReference>
<dbReference type="RefSeq" id="XP_009038622.1">
    <property type="nucleotide sequence ID" value="XM_009040374.1"/>
</dbReference>
<feature type="transmembrane region" description="Helical" evidence="1">
    <location>
        <begin position="126"/>
        <end position="148"/>
    </location>
</feature>
<organism evidence="3">
    <name type="scientific">Aureococcus anophagefferens</name>
    <name type="common">Harmful bloom alga</name>
    <dbReference type="NCBI Taxonomy" id="44056"/>
    <lineage>
        <taxon>Eukaryota</taxon>
        <taxon>Sar</taxon>
        <taxon>Stramenopiles</taxon>
        <taxon>Ochrophyta</taxon>
        <taxon>Pelagophyceae</taxon>
        <taxon>Pelagomonadales</taxon>
        <taxon>Pelagomonadaceae</taxon>
        <taxon>Aureococcus</taxon>
    </lineage>
</organism>
<dbReference type="AlphaFoldDB" id="F0YDS0"/>
<dbReference type="EMBL" id="GL833133">
    <property type="protein sequence ID" value="EGB06879.1"/>
    <property type="molecule type" value="Genomic_DNA"/>
</dbReference>
<evidence type="ECO:0000256" key="1">
    <source>
        <dbReference type="SAM" id="Phobius"/>
    </source>
</evidence>
<keyword evidence="3" id="KW-1185">Reference proteome</keyword>
<reference evidence="2 3" key="1">
    <citation type="journal article" date="2011" name="Proc. Natl. Acad. Sci. U.S.A.">
        <title>Niche of harmful alga Aureococcus anophagefferens revealed through ecogenomics.</title>
        <authorList>
            <person name="Gobler C.J."/>
            <person name="Berry D.L."/>
            <person name="Dyhrman S.T."/>
            <person name="Wilhelm S.W."/>
            <person name="Salamov A."/>
            <person name="Lobanov A.V."/>
            <person name="Zhang Y."/>
            <person name="Collier J.L."/>
            <person name="Wurch L.L."/>
            <person name="Kustka A.B."/>
            <person name="Dill B.D."/>
            <person name="Shah M."/>
            <person name="VerBerkmoes N.C."/>
            <person name="Kuo A."/>
            <person name="Terry A."/>
            <person name="Pangilinan J."/>
            <person name="Lindquist E.A."/>
            <person name="Lucas S."/>
            <person name="Paulsen I.T."/>
            <person name="Hattenrath-Lehmann T.K."/>
            <person name="Talmage S.C."/>
            <person name="Walker E.A."/>
            <person name="Koch F."/>
            <person name="Burson A.M."/>
            <person name="Marcoval M.A."/>
            <person name="Tang Y.Z."/>
            <person name="Lecleir G.R."/>
            <person name="Coyne K.J."/>
            <person name="Berg G.M."/>
            <person name="Bertrand E.M."/>
            <person name="Saito M.A."/>
            <person name="Gladyshev V.N."/>
            <person name="Grigoriev I.V."/>
        </authorList>
    </citation>
    <scope>NUCLEOTIDE SEQUENCE [LARGE SCALE GENOMIC DNA]</scope>
    <source>
        <strain evidence="3">CCMP 1984</strain>
    </source>
</reference>
<name>F0YDS0_AURAN</name>
<sequence length="315" mass="33484">MAKKRRLNTFDGMRLWFEGVGYLGTRPLLLLRHILPFTALTVCACVGTSLTLWVCALPLRLVGYRPSLDGLLRSTAVSALQTTQWLRPATSGGAFFAALDGRAPALAAELRAAPTVRGWGRRARVLLVELLVGCLVVSGVVFFSATWAPVVAATAAFVASGAAVAFPIAPLFVCVLATSCAAVAVALLWVPVIRPALKMFKAVAAFSKPLAAASFFLVLSGAVRAPTIELCAQAAWVYVLTFVQAKQFLYQYDARQDAAAWAQFTAEHRWALFGFGLPSWAATQYVHPLAGLLLLEANQGAAATFLAEALAGSVD</sequence>